<evidence type="ECO:0000313" key="3">
    <source>
        <dbReference type="Proteomes" id="UP000887013"/>
    </source>
</evidence>
<dbReference type="AlphaFoldDB" id="A0A8X6MIU8"/>
<keyword evidence="3" id="KW-1185">Reference proteome</keyword>
<evidence type="ECO:0000256" key="1">
    <source>
        <dbReference type="SAM" id="MobiDB-lite"/>
    </source>
</evidence>
<organism evidence="2 3">
    <name type="scientific">Nephila pilipes</name>
    <name type="common">Giant wood spider</name>
    <name type="synonym">Nephila maculata</name>
    <dbReference type="NCBI Taxonomy" id="299642"/>
    <lineage>
        <taxon>Eukaryota</taxon>
        <taxon>Metazoa</taxon>
        <taxon>Ecdysozoa</taxon>
        <taxon>Arthropoda</taxon>
        <taxon>Chelicerata</taxon>
        <taxon>Arachnida</taxon>
        <taxon>Araneae</taxon>
        <taxon>Araneomorphae</taxon>
        <taxon>Entelegynae</taxon>
        <taxon>Araneoidea</taxon>
        <taxon>Nephilidae</taxon>
        <taxon>Nephila</taxon>
    </lineage>
</organism>
<dbReference type="EMBL" id="BMAW01046481">
    <property type="protein sequence ID" value="GFS55694.1"/>
    <property type="molecule type" value="Genomic_DNA"/>
</dbReference>
<proteinExistence type="predicted"/>
<comment type="caution">
    <text evidence="2">The sequence shown here is derived from an EMBL/GenBank/DDBJ whole genome shotgun (WGS) entry which is preliminary data.</text>
</comment>
<gene>
    <name evidence="2" type="ORF">NPIL_376621</name>
</gene>
<name>A0A8X6MIU8_NEPPI</name>
<dbReference type="OrthoDB" id="10318540at2759"/>
<protein>
    <submittedName>
        <fullName evidence="2">Uncharacterized protein</fullName>
    </submittedName>
</protein>
<evidence type="ECO:0000313" key="2">
    <source>
        <dbReference type="EMBL" id="GFS55694.1"/>
    </source>
</evidence>
<reference evidence="2" key="1">
    <citation type="submission" date="2020-08" db="EMBL/GenBank/DDBJ databases">
        <title>Multicomponent nature underlies the extraordinary mechanical properties of spider dragline silk.</title>
        <authorList>
            <person name="Kono N."/>
            <person name="Nakamura H."/>
            <person name="Mori M."/>
            <person name="Yoshida Y."/>
            <person name="Ohtoshi R."/>
            <person name="Malay A.D."/>
            <person name="Moran D.A.P."/>
            <person name="Tomita M."/>
            <person name="Numata K."/>
            <person name="Arakawa K."/>
        </authorList>
    </citation>
    <scope>NUCLEOTIDE SEQUENCE</scope>
</reference>
<dbReference type="Proteomes" id="UP000887013">
    <property type="component" value="Unassembled WGS sequence"/>
</dbReference>
<sequence length="105" mass="12112">MDNLVKKRSSGQRPKKKRFQGNKYMKKSKSEFGRIVFEDIAPNKSTSAKKLPCAHSVSQSLEKDFSKLIYFFIGLTIGFESRVQQWNSNPVKKRWNSNPVQALES</sequence>
<accession>A0A8X6MIU8</accession>
<feature type="region of interest" description="Disordered" evidence="1">
    <location>
        <begin position="1"/>
        <end position="23"/>
    </location>
</feature>